<keyword evidence="10" id="KW-1185">Reference proteome</keyword>
<feature type="transmembrane region" description="Helical" evidence="8">
    <location>
        <begin position="152"/>
        <end position="169"/>
    </location>
</feature>
<dbReference type="GO" id="GO:0005743">
    <property type="term" value="C:mitochondrial inner membrane"/>
    <property type="evidence" value="ECO:0007669"/>
    <property type="project" value="TreeGrafter"/>
</dbReference>
<name>A0AAE0UQI4_9TELE</name>
<protein>
    <submittedName>
        <fullName evidence="9">Uncharacterized protein</fullName>
    </submittedName>
</protein>
<comment type="caution">
    <text evidence="9">The sequence shown here is derived from an EMBL/GenBank/DDBJ whole genome shotgun (WGS) entry which is preliminary data.</text>
</comment>
<feature type="transmembrane region" description="Helical" evidence="8">
    <location>
        <begin position="98"/>
        <end position="120"/>
    </location>
</feature>
<feature type="transmembrane region" description="Helical" evidence="8">
    <location>
        <begin position="207"/>
        <end position="227"/>
    </location>
</feature>
<dbReference type="Proteomes" id="UP001274896">
    <property type="component" value="Unassembled WGS sequence"/>
</dbReference>
<feature type="transmembrane region" description="Helical" evidence="8">
    <location>
        <begin position="175"/>
        <end position="195"/>
    </location>
</feature>
<evidence type="ECO:0000256" key="7">
    <source>
        <dbReference type="ARBA" id="ARBA00023136"/>
    </source>
</evidence>
<gene>
    <name evidence="9" type="ORF">QTP70_005112</name>
</gene>
<evidence type="ECO:0000256" key="1">
    <source>
        <dbReference type="ARBA" id="ARBA00001946"/>
    </source>
</evidence>
<comment type="cofactor">
    <cofactor evidence="1">
        <name>Mg(2+)</name>
        <dbReference type="ChEBI" id="CHEBI:18420"/>
    </cofactor>
</comment>
<dbReference type="InterPro" id="IPR039653">
    <property type="entry name" value="Prenyltransferase"/>
</dbReference>
<evidence type="ECO:0000313" key="9">
    <source>
        <dbReference type="EMBL" id="KAK3514111.1"/>
    </source>
</evidence>
<evidence type="ECO:0000256" key="4">
    <source>
        <dbReference type="ARBA" id="ARBA00022679"/>
    </source>
</evidence>
<organism evidence="9 10">
    <name type="scientific">Hemibagrus guttatus</name>
    <dbReference type="NCBI Taxonomy" id="175788"/>
    <lineage>
        <taxon>Eukaryota</taxon>
        <taxon>Metazoa</taxon>
        <taxon>Chordata</taxon>
        <taxon>Craniata</taxon>
        <taxon>Vertebrata</taxon>
        <taxon>Euteleostomi</taxon>
        <taxon>Actinopterygii</taxon>
        <taxon>Neopterygii</taxon>
        <taxon>Teleostei</taxon>
        <taxon>Ostariophysi</taxon>
        <taxon>Siluriformes</taxon>
        <taxon>Bagridae</taxon>
        <taxon>Hemibagrus</taxon>
    </lineage>
</organism>
<keyword evidence="7 8" id="KW-0472">Membrane</keyword>
<dbReference type="Pfam" id="PF01040">
    <property type="entry name" value="UbiA"/>
    <property type="match status" value="1"/>
</dbReference>
<evidence type="ECO:0000256" key="6">
    <source>
        <dbReference type="ARBA" id="ARBA00022989"/>
    </source>
</evidence>
<dbReference type="PANTHER" id="PTHR11048">
    <property type="entry name" value="PRENYLTRANSFERASES"/>
    <property type="match status" value="1"/>
</dbReference>
<dbReference type="InterPro" id="IPR000537">
    <property type="entry name" value="UbiA_prenyltransferase"/>
</dbReference>
<keyword evidence="4" id="KW-0808">Transferase</keyword>
<dbReference type="CDD" id="cd13959">
    <property type="entry name" value="PT_UbiA_COQ2"/>
    <property type="match status" value="1"/>
</dbReference>
<reference evidence="9" key="1">
    <citation type="submission" date="2023-06" db="EMBL/GenBank/DDBJ databases">
        <title>Male Hemibagrus guttatus genome.</title>
        <authorList>
            <person name="Bian C."/>
        </authorList>
    </citation>
    <scope>NUCLEOTIDE SEQUENCE</scope>
    <source>
        <strain evidence="9">Male_cb2023</strain>
        <tissue evidence="9">Muscle</tissue>
    </source>
</reference>
<evidence type="ECO:0000256" key="3">
    <source>
        <dbReference type="ARBA" id="ARBA00005985"/>
    </source>
</evidence>
<dbReference type="FunFam" id="1.20.120.1780:FF:000001">
    <property type="entry name" value="4-hydroxybenzoate octaprenyltransferase"/>
    <property type="match status" value="1"/>
</dbReference>
<comment type="subcellular location">
    <subcellularLocation>
        <location evidence="2">Membrane</location>
        <topology evidence="2">Multi-pass membrane protein</topology>
    </subcellularLocation>
</comment>
<dbReference type="InterPro" id="IPR030470">
    <property type="entry name" value="UbiA_prenylTrfase_CS"/>
</dbReference>
<dbReference type="Gene3D" id="1.20.120.1780">
    <property type="entry name" value="UbiA prenyltransferase"/>
    <property type="match status" value="1"/>
</dbReference>
<feature type="transmembrane region" description="Helical" evidence="8">
    <location>
        <begin position="73"/>
        <end position="92"/>
    </location>
</feature>
<evidence type="ECO:0000256" key="8">
    <source>
        <dbReference type="SAM" id="Phobius"/>
    </source>
</evidence>
<dbReference type="EMBL" id="JAUCMX010000021">
    <property type="protein sequence ID" value="KAK3514111.1"/>
    <property type="molecule type" value="Genomic_DNA"/>
</dbReference>
<evidence type="ECO:0000313" key="10">
    <source>
        <dbReference type="Proteomes" id="UP001274896"/>
    </source>
</evidence>
<sequence>MEEGTWLLYLPCTWSIGLAADPGCLPDLHMLALFGTGALLMRGAGCTINDMWDKDFDKKVSRTAMRPIAAGQISQFRALVFLGGLTFNWGALLGWSAVMGSCDWSVCLPLYFSGVMWTLIYDTIYAHQDKEDDVKVGVKSTALMFQEHTKPWLSAFTVAMLSGLILAGTNTNQTVPYYLAVSAVALHLAQQIYSLDINKAEDCWKKFASNRNLGLLLFLGIVLGNLWKRNDSQDETSKPTS</sequence>
<dbReference type="AlphaFoldDB" id="A0AAE0UQI4"/>
<proteinExistence type="inferred from homology"/>
<accession>A0AAE0UQI4</accession>
<dbReference type="PROSITE" id="PS00943">
    <property type="entry name" value="UBIA"/>
    <property type="match status" value="1"/>
</dbReference>
<dbReference type="PANTHER" id="PTHR11048:SF28">
    <property type="entry name" value="4-HYDROXYBENZOATE POLYPRENYLTRANSFERASE, MITOCHONDRIAL"/>
    <property type="match status" value="1"/>
</dbReference>
<comment type="similarity">
    <text evidence="3">Belongs to the UbiA prenyltransferase family.</text>
</comment>
<keyword evidence="5 8" id="KW-0812">Transmembrane</keyword>
<keyword evidence="6 8" id="KW-1133">Transmembrane helix</keyword>
<dbReference type="GO" id="GO:0006744">
    <property type="term" value="P:ubiquinone biosynthetic process"/>
    <property type="evidence" value="ECO:0007669"/>
    <property type="project" value="TreeGrafter"/>
</dbReference>
<evidence type="ECO:0000256" key="2">
    <source>
        <dbReference type="ARBA" id="ARBA00004141"/>
    </source>
</evidence>
<dbReference type="GO" id="GO:0016765">
    <property type="term" value="F:transferase activity, transferring alkyl or aryl (other than methyl) groups"/>
    <property type="evidence" value="ECO:0007669"/>
    <property type="project" value="InterPro"/>
</dbReference>
<evidence type="ECO:0000256" key="5">
    <source>
        <dbReference type="ARBA" id="ARBA00022692"/>
    </source>
</evidence>